<keyword evidence="2" id="KW-1185">Reference proteome</keyword>
<sequence length="157" mass="17960">MDFMHAAVVRRCIREGLVKLPVKETLLLTGVGPVRKTHGLDSPVCSHETLHLRPGEHSVVRIHFGQSNRNPQREVAGRGDRWVTQLIYGGKRWSVVVKAAYISSRRGWIDTRTALARIVELGYFTTGKCVRPGLKRYQESESLIYENAVLRERRLRE</sequence>
<evidence type="ECO:0000313" key="2">
    <source>
        <dbReference type="Proteomes" id="UP000198211"/>
    </source>
</evidence>
<dbReference type="Proteomes" id="UP000198211">
    <property type="component" value="Unassembled WGS sequence"/>
</dbReference>
<comment type="caution">
    <text evidence="1">The sequence shown here is derived from an EMBL/GenBank/DDBJ whole genome shotgun (WGS) entry which is preliminary data.</text>
</comment>
<name>A0A225WQL0_9STRA</name>
<dbReference type="AlphaFoldDB" id="A0A225WQL0"/>
<dbReference type="OrthoDB" id="128412at2759"/>
<accession>A0A225WQL0</accession>
<protein>
    <submittedName>
        <fullName evidence="1">Uncharacterized protein</fullName>
    </submittedName>
</protein>
<evidence type="ECO:0000313" key="1">
    <source>
        <dbReference type="EMBL" id="OWZ20013.1"/>
    </source>
</evidence>
<reference evidence="2" key="1">
    <citation type="submission" date="2017-03" db="EMBL/GenBank/DDBJ databases">
        <title>Phytopthora megakarya and P. palmivora, two closely related causual agents of cacao black pod achieved similar genome size and gene model numbers by different mechanisms.</title>
        <authorList>
            <person name="Ali S."/>
            <person name="Shao J."/>
            <person name="Larry D.J."/>
            <person name="Kronmiller B."/>
            <person name="Shen D."/>
            <person name="Strem M.D."/>
            <person name="Melnick R.L."/>
            <person name="Guiltinan M.J."/>
            <person name="Tyler B.M."/>
            <person name="Meinhardt L.W."/>
            <person name="Bailey B.A."/>
        </authorList>
    </citation>
    <scope>NUCLEOTIDE SEQUENCE [LARGE SCALE GENOMIC DNA]</scope>
    <source>
        <strain evidence="2">zdho120</strain>
    </source>
</reference>
<dbReference type="EMBL" id="NBNE01000371">
    <property type="protein sequence ID" value="OWZ20013.1"/>
    <property type="molecule type" value="Genomic_DNA"/>
</dbReference>
<proteinExistence type="predicted"/>
<organism evidence="1 2">
    <name type="scientific">Phytophthora megakarya</name>
    <dbReference type="NCBI Taxonomy" id="4795"/>
    <lineage>
        <taxon>Eukaryota</taxon>
        <taxon>Sar</taxon>
        <taxon>Stramenopiles</taxon>
        <taxon>Oomycota</taxon>
        <taxon>Peronosporomycetes</taxon>
        <taxon>Peronosporales</taxon>
        <taxon>Peronosporaceae</taxon>
        <taxon>Phytophthora</taxon>
    </lineage>
</organism>
<gene>
    <name evidence="1" type="ORF">PHMEG_0005646</name>
</gene>